<keyword evidence="3" id="KW-1185">Reference proteome</keyword>
<protein>
    <recommendedName>
        <fullName evidence="4">DUF736 domain-containing protein</fullName>
    </recommendedName>
</protein>
<dbReference type="AlphaFoldDB" id="D4Z215"/>
<dbReference type="KEGG" id="sjp:SJA_C1-18130"/>
<proteinExistence type="predicted"/>
<feature type="region of interest" description="Disordered" evidence="1">
    <location>
        <begin position="109"/>
        <end position="172"/>
    </location>
</feature>
<evidence type="ECO:0000313" key="2">
    <source>
        <dbReference type="EMBL" id="BAI96647.1"/>
    </source>
</evidence>
<evidence type="ECO:0008006" key="4">
    <source>
        <dbReference type="Google" id="ProtNLM"/>
    </source>
</evidence>
<name>D4Z215_SPHIU</name>
<evidence type="ECO:0000313" key="3">
    <source>
        <dbReference type="Proteomes" id="UP000007753"/>
    </source>
</evidence>
<dbReference type="Proteomes" id="UP000007753">
    <property type="component" value="Chromosome 1"/>
</dbReference>
<dbReference type="InterPro" id="IPR007948">
    <property type="entry name" value="DUF736"/>
</dbReference>
<dbReference type="STRING" id="452662.SJA_C1-18130"/>
<reference evidence="2 3" key="1">
    <citation type="journal article" date="2010" name="J. Bacteriol.">
        <title>Complete genome sequence of the representative gamma-hexachlorocyclohexane-degrading bacterium Sphingobium japonicum UT26.</title>
        <authorList>
            <person name="Nagata Y."/>
            <person name="Ohtsubo Y."/>
            <person name="Endo R."/>
            <person name="Ichikawa N."/>
            <person name="Ankai A."/>
            <person name="Oguchi A."/>
            <person name="Fukui S."/>
            <person name="Fujita N."/>
            <person name="Tsuda M."/>
        </authorList>
    </citation>
    <scope>NUCLEOTIDE SEQUENCE [LARGE SCALE GENOMIC DNA]</scope>
    <source>
        <strain evidence="3">DSM 16413 / CCM 7287 / MTCC 6362 / UT26 / NBRC 101211 / UT26S</strain>
    </source>
</reference>
<feature type="compositionally biased region" description="Basic and acidic residues" evidence="1">
    <location>
        <begin position="162"/>
        <end position="172"/>
    </location>
</feature>
<sequence>MQIGHFKPKDGTLYGSISTASLHLPRLGLKPVQSNHERAPAYEVMARTPGNGWVQIGALWEGITNATGEVFYQGQVDDPSFLAPLPIALFGDGQDGFNVAWNRRRKRQDDGFNDAEGGNEDSSGDPFGQPQTGDDPTPRRARRSRKADNFEGNADDSGNLTERGKIDDEIPF</sequence>
<organism evidence="2 3">
    <name type="scientific">Sphingobium indicum (strain DSM 16413 / CCM 7287 / MTCC 6362 / UT26 / NBRC 101211 / UT26S)</name>
    <name type="common">Sphingobium japonicum</name>
    <dbReference type="NCBI Taxonomy" id="452662"/>
    <lineage>
        <taxon>Bacteria</taxon>
        <taxon>Pseudomonadati</taxon>
        <taxon>Pseudomonadota</taxon>
        <taxon>Alphaproteobacteria</taxon>
        <taxon>Sphingomonadales</taxon>
        <taxon>Sphingomonadaceae</taxon>
        <taxon>Sphingobium</taxon>
    </lineage>
</organism>
<dbReference type="eggNOG" id="COG5489">
    <property type="taxonomic scope" value="Bacteria"/>
</dbReference>
<gene>
    <name evidence="2" type="ordered locus">SJA_C1-18130</name>
</gene>
<dbReference type="Pfam" id="PF05284">
    <property type="entry name" value="DUF736"/>
    <property type="match status" value="1"/>
</dbReference>
<dbReference type="GeneID" id="29273423"/>
<feature type="compositionally biased region" description="Acidic residues" evidence="1">
    <location>
        <begin position="111"/>
        <end position="123"/>
    </location>
</feature>
<dbReference type="HOGENOM" id="CLU_109334_0_1_5"/>
<evidence type="ECO:0000256" key="1">
    <source>
        <dbReference type="SAM" id="MobiDB-lite"/>
    </source>
</evidence>
<dbReference type="RefSeq" id="WP_013040130.1">
    <property type="nucleotide sequence ID" value="NC_014006.1"/>
</dbReference>
<dbReference type="EMBL" id="AP010803">
    <property type="protein sequence ID" value="BAI96647.1"/>
    <property type="molecule type" value="Genomic_DNA"/>
</dbReference>
<accession>D4Z215</accession>